<dbReference type="Proteomes" id="UP000659047">
    <property type="component" value="Unassembled WGS sequence"/>
</dbReference>
<feature type="signal peptide" evidence="2">
    <location>
        <begin position="1"/>
        <end position="19"/>
    </location>
</feature>
<dbReference type="RefSeq" id="WP_238714606.1">
    <property type="nucleotide sequence ID" value="NZ_JAEPBH010000038.1"/>
</dbReference>
<dbReference type="AlphaFoldDB" id="A0A8K0V7A6"/>
<evidence type="ECO:0000256" key="1">
    <source>
        <dbReference type="SAM" id="MobiDB-lite"/>
    </source>
</evidence>
<feature type="region of interest" description="Disordered" evidence="1">
    <location>
        <begin position="45"/>
        <end position="75"/>
    </location>
</feature>
<dbReference type="PROSITE" id="PS51257">
    <property type="entry name" value="PROKAR_LIPOPROTEIN"/>
    <property type="match status" value="1"/>
</dbReference>
<sequence length="75" mass="8045">MRIYLFALLAFIITGCAPGGSEYGNDAGDQRLKVGVQDLYSIDANGSLQRDKQPEPVQNRASSANSVDRGATIGW</sequence>
<comment type="caution">
    <text evidence="3">The sequence shown here is derived from an EMBL/GenBank/DDBJ whole genome shotgun (WGS) entry which is preliminary data.</text>
</comment>
<keyword evidence="4" id="KW-1185">Reference proteome</keyword>
<dbReference type="EMBL" id="JAEPBH010000038">
    <property type="protein sequence ID" value="MBK4716405.1"/>
    <property type="molecule type" value="Genomic_DNA"/>
</dbReference>
<gene>
    <name evidence="3" type="ORF">JJB97_13930</name>
</gene>
<feature type="chain" id="PRO_5035443145" evidence="2">
    <location>
        <begin position="20"/>
        <end position="75"/>
    </location>
</feature>
<evidence type="ECO:0000313" key="3">
    <source>
        <dbReference type="EMBL" id="MBK4716405.1"/>
    </source>
</evidence>
<protein>
    <submittedName>
        <fullName evidence="3">Uncharacterized protein</fullName>
    </submittedName>
</protein>
<accession>A0A8K0V7A6</accession>
<keyword evidence="2" id="KW-0732">Signal</keyword>
<proteinExistence type="predicted"/>
<reference evidence="3" key="1">
    <citation type="submission" date="2021-01" db="EMBL/GenBank/DDBJ databases">
        <title>Intestinitalea alba gen. nov., sp. nov., a novel genus of the family Enterobacteriaceae, isolated from the gut of the plastic-eating mealworm Tenebrio molitor L.</title>
        <authorList>
            <person name="Yang Y."/>
        </authorList>
    </citation>
    <scope>NUCLEOTIDE SEQUENCE</scope>
    <source>
        <strain evidence="3">BIT-L3</strain>
    </source>
</reference>
<evidence type="ECO:0000256" key="2">
    <source>
        <dbReference type="SAM" id="SignalP"/>
    </source>
</evidence>
<evidence type="ECO:0000313" key="4">
    <source>
        <dbReference type="Proteomes" id="UP000659047"/>
    </source>
</evidence>
<organism evidence="3 4">
    <name type="scientific">Tenebrionibacter intestinalis</name>
    <dbReference type="NCBI Taxonomy" id="2799638"/>
    <lineage>
        <taxon>Bacteria</taxon>
        <taxon>Pseudomonadati</taxon>
        <taxon>Pseudomonadota</taxon>
        <taxon>Gammaproteobacteria</taxon>
        <taxon>Enterobacterales</taxon>
        <taxon>Enterobacteriaceae</taxon>
        <taxon>Tenebrionibacter/Tenebrionicola group</taxon>
        <taxon>Tenebrionibacter</taxon>
    </lineage>
</organism>
<name>A0A8K0V7A6_9ENTR</name>